<evidence type="ECO:0000313" key="6">
    <source>
        <dbReference type="Proteomes" id="UP000707451"/>
    </source>
</evidence>
<dbReference type="AlphaFoldDB" id="A0A9P7Y1W3"/>
<keyword evidence="1" id="KW-0378">Hydrolase</keyword>
<feature type="region of interest" description="Disordered" evidence="2">
    <location>
        <begin position="529"/>
        <end position="577"/>
    </location>
</feature>
<sequence>MRKTWSLRLALSLSFLQAYLRHADKLTIEDCQGRSRSIPFMTAPAGIRVNKIKIPAFPFRNRAESIVYEHLTEQERGWLHWHRKEADDGDHCQGEANRSKASREQEQRGGLSVKVQRETDVELDMIQTDRKMTRSKKTGKKAQKEDQFAEGLDAEWLEYVGPAETDADKAEMTSDNMAAVLYFHGGGYYTGSKEEHRVLIGPLVRRLGKHVRILTINYRLAPQHPFPAALVDALSCYMWLLYQSVSETFGLATANPQRPTDNFQPRQIVFMGDSAGGGLALALSLLLRDHASPSIPQPVKIVTWSPWLDLSQALPSFKENALTDCIPYEDFTHLHSDAVDGMFGHVEFPEEAQEGGKVVRQRAQVYCPDSCLKMKYVSPLYENDFSGIPDVLIVCGSAERFANECILMANRLEEQQQTCRIDIHEDMPHIFPLFRFHPSSAAALDRTSAFIREAVAVAVSADDYTLEASGRNGRTGRNRSDSVVIPISPSSSSGSSSASLSPLPSPSPSPRLDIGELIDGVDEEGYFQDERGAHRIRRVGSSSSLSSAGSNPTSATLQQQQREQRQRKRREFDTQPVQSLNLDLAEESHHQNLKTKKKKKRTAVNVIDLSGTSVMSYHKQTRFGTPSDRDRALQETEEAGLLDGGRRRRKRNRLTLQDVVTDATVYEWEVLLRQGYIPTRHWPLPPTGGGRSSVQARRRRV</sequence>
<feature type="compositionally biased region" description="Low complexity" evidence="2">
    <location>
        <begin position="481"/>
        <end position="502"/>
    </location>
</feature>
<evidence type="ECO:0000256" key="2">
    <source>
        <dbReference type="SAM" id="MobiDB-lite"/>
    </source>
</evidence>
<dbReference type="Pfam" id="PF07859">
    <property type="entry name" value="Abhydrolase_3"/>
    <property type="match status" value="1"/>
</dbReference>
<feature type="region of interest" description="Disordered" evidence="2">
    <location>
        <begin position="87"/>
        <end position="112"/>
    </location>
</feature>
<dbReference type="Gene3D" id="3.40.50.1820">
    <property type="entry name" value="alpha/beta hydrolase"/>
    <property type="match status" value="1"/>
</dbReference>
<dbReference type="InterPro" id="IPR050300">
    <property type="entry name" value="GDXG_lipolytic_enzyme"/>
</dbReference>
<proteinExistence type="predicted"/>
<dbReference type="PANTHER" id="PTHR48081">
    <property type="entry name" value="AB HYDROLASE SUPERFAMILY PROTEIN C4A8.06C"/>
    <property type="match status" value="1"/>
</dbReference>
<feature type="compositionally biased region" description="Low complexity" evidence="2">
    <location>
        <begin position="541"/>
        <end position="561"/>
    </location>
</feature>
<protein>
    <recommendedName>
        <fullName evidence="4">Alpha/beta hydrolase fold-3 domain-containing protein</fullName>
    </recommendedName>
</protein>
<dbReference type="Proteomes" id="UP000707451">
    <property type="component" value="Unassembled WGS sequence"/>
</dbReference>
<dbReference type="InterPro" id="IPR029058">
    <property type="entry name" value="AB_hydrolase_fold"/>
</dbReference>
<feature type="region of interest" description="Disordered" evidence="2">
    <location>
        <begin position="467"/>
        <end position="515"/>
    </location>
</feature>
<evidence type="ECO:0000313" key="5">
    <source>
        <dbReference type="EMBL" id="KAG9071222.1"/>
    </source>
</evidence>
<evidence type="ECO:0000256" key="1">
    <source>
        <dbReference type="ARBA" id="ARBA00022801"/>
    </source>
</evidence>
<dbReference type="InterPro" id="IPR013094">
    <property type="entry name" value="AB_hydrolase_3"/>
</dbReference>
<accession>A0A9P7Y1W3</accession>
<dbReference type="OrthoDB" id="408631at2759"/>
<dbReference type="SUPFAM" id="SSF53474">
    <property type="entry name" value="alpha/beta-Hydrolases"/>
    <property type="match status" value="1"/>
</dbReference>
<comment type="caution">
    <text evidence="5">The sequence shown here is derived from an EMBL/GenBank/DDBJ whole genome shotgun (WGS) entry which is preliminary data.</text>
</comment>
<feature type="signal peptide" evidence="3">
    <location>
        <begin position="1"/>
        <end position="23"/>
    </location>
</feature>
<keyword evidence="3" id="KW-0732">Signal</keyword>
<evidence type="ECO:0000256" key="3">
    <source>
        <dbReference type="SAM" id="SignalP"/>
    </source>
</evidence>
<dbReference type="GO" id="GO:0016787">
    <property type="term" value="F:hydrolase activity"/>
    <property type="evidence" value="ECO:0007669"/>
    <property type="project" value="UniProtKB-KW"/>
</dbReference>
<feature type="domain" description="Alpha/beta hydrolase fold-3" evidence="4">
    <location>
        <begin position="180"/>
        <end position="431"/>
    </location>
</feature>
<name>A0A9P7Y1W3_9FUNG</name>
<dbReference type="PANTHER" id="PTHR48081:SF8">
    <property type="entry name" value="ALPHA_BETA HYDROLASE FOLD-3 DOMAIN-CONTAINING PROTEIN-RELATED"/>
    <property type="match status" value="1"/>
</dbReference>
<keyword evidence="6" id="KW-1185">Reference proteome</keyword>
<feature type="chain" id="PRO_5040331669" description="Alpha/beta hydrolase fold-3 domain-containing protein" evidence="3">
    <location>
        <begin position="24"/>
        <end position="701"/>
    </location>
</feature>
<feature type="compositionally biased region" description="Basic and acidic residues" evidence="2">
    <location>
        <begin position="87"/>
        <end position="107"/>
    </location>
</feature>
<reference evidence="5" key="1">
    <citation type="submission" date="2021-06" db="EMBL/GenBank/DDBJ databases">
        <title>Genome Sequence of Mortierella hyaline Strain SCG-10, a Cold-Adapted, Nitrate-Reducing Fungus Isolated from Soil in Minnesota, USA.</title>
        <authorList>
            <person name="Aldossari N."/>
        </authorList>
    </citation>
    <scope>NUCLEOTIDE SEQUENCE</scope>
    <source>
        <strain evidence="5">SCG-10</strain>
    </source>
</reference>
<evidence type="ECO:0000259" key="4">
    <source>
        <dbReference type="Pfam" id="PF07859"/>
    </source>
</evidence>
<organism evidence="5 6">
    <name type="scientific">Linnemannia hyalina</name>
    <dbReference type="NCBI Taxonomy" id="64524"/>
    <lineage>
        <taxon>Eukaryota</taxon>
        <taxon>Fungi</taxon>
        <taxon>Fungi incertae sedis</taxon>
        <taxon>Mucoromycota</taxon>
        <taxon>Mortierellomycotina</taxon>
        <taxon>Mortierellomycetes</taxon>
        <taxon>Mortierellales</taxon>
        <taxon>Mortierellaceae</taxon>
        <taxon>Linnemannia</taxon>
    </lineage>
</organism>
<dbReference type="EMBL" id="JAHRHY010000003">
    <property type="protein sequence ID" value="KAG9071222.1"/>
    <property type="molecule type" value="Genomic_DNA"/>
</dbReference>
<gene>
    <name evidence="5" type="ORF">KI688_008767</name>
</gene>